<keyword evidence="2" id="KW-0238">DNA-binding</keyword>
<dbReference type="GO" id="GO:0003700">
    <property type="term" value="F:DNA-binding transcription factor activity"/>
    <property type="evidence" value="ECO:0007669"/>
    <property type="project" value="InterPro"/>
</dbReference>
<gene>
    <name evidence="5" type="ORF">SAMN04488122_5870</name>
</gene>
<dbReference type="Proteomes" id="UP000199310">
    <property type="component" value="Unassembled WGS sequence"/>
</dbReference>
<sequence>MNAIVYLPKNELREAIDYFWYHDANTVQLSSYNIPFLHQELIINFGDHLSVQANAQTAFGYSQQGGVSGLFTRPVITRAKGRYKALGIMLKPFGLYRLCGFSAAKLREHPLTLPDIWGAAAFPLLADLQAAEHAEDKFRILEKFLLRMAQPQTVPEEILALQESGSLQKGHVRANISGKHISSKKYIQTATKVLGMPPKKYAQLCLVNKAVTQIAHQTETPLTAVAYENGFYDQAHFIRVFKSFAGMTPSKYKDAVQQGHTHETFPNTIFI</sequence>
<dbReference type="OrthoDB" id="323290at2"/>
<dbReference type="SUPFAM" id="SSF46689">
    <property type="entry name" value="Homeodomain-like"/>
    <property type="match status" value="1"/>
</dbReference>
<accession>A0A1I0SBH4</accession>
<evidence type="ECO:0000256" key="3">
    <source>
        <dbReference type="ARBA" id="ARBA00023163"/>
    </source>
</evidence>
<feature type="domain" description="HTH araC/xylS-type" evidence="4">
    <location>
        <begin position="192"/>
        <end position="255"/>
    </location>
</feature>
<dbReference type="InterPro" id="IPR046532">
    <property type="entry name" value="DUF6597"/>
</dbReference>
<protein>
    <submittedName>
        <fullName evidence="5">Helix-turn-helix domain-containing protein</fullName>
    </submittedName>
</protein>
<dbReference type="RefSeq" id="WP_089901632.1">
    <property type="nucleotide sequence ID" value="NZ_FOJG01000002.1"/>
</dbReference>
<dbReference type="STRING" id="29529.SAMN04488122_5870"/>
<dbReference type="SMART" id="SM00342">
    <property type="entry name" value="HTH_ARAC"/>
    <property type="match status" value="1"/>
</dbReference>
<dbReference type="GO" id="GO:0043565">
    <property type="term" value="F:sequence-specific DNA binding"/>
    <property type="evidence" value="ECO:0007669"/>
    <property type="project" value="InterPro"/>
</dbReference>
<evidence type="ECO:0000313" key="5">
    <source>
        <dbReference type="EMBL" id="SEW54038.1"/>
    </source>
</evidence>
<proteinExistence type="predicted"/>
<dbReference type="PANTHER" id="PTHR43280">
    <property type="entry name" value="ARAC-FAMILY TRANSCRIPTIONAL REGULATOR"/>
    <property type="match status" value="1"/>
</dbReference>
<dbReference type="PRINTS" id="PR00032">
    <property type="entry name" value="HTHARAC"/>
</dbReference>
<dbReference type="InterPro" id="IPR018060">
    <property type="entry name" value="HTH_AraC"/>
</dbReference>
<evidence type="ECO:0000259" key="4">
    <source>
        <dbReference type="PROSITE" id="PS01124"/>
    </source>
</evidence>
<evidence type="ECO:0000256" key="1">
    <source>
        <dbReference type="ARBA" id="ARBA00023015"/>
    </source>
</evidence>
<dbReference type="PROSITE" id="PS01124">
    <property type="entry name" value="HTH_ARAC_FAMILY_2"/>
    <property type="match status" value="1"/>
</dbReference>
<dbReference type="InterPro" id="IPR020449">
    <property type="entry name" value="Tscrpt_reg_AraC-type_HTH"/>
</dbReference>
<keyword evidence="3" id="KW-0804">Transcription</keyword>
<dbReference type="InterPro" id="IPR009057">
    <property type="entry name" value="Homeodomain-like_sf"/>
</dbReference>
<dbReference type="Pfam" id="PF12833">
    <property type="entry name" value="HTH_18"/>
    <property type="match status" value="1"/>
</dbReference>
<evidence type="ECO:0000256" key="2">
    <source>
        <dbReference type="ARBA" id="ARBA00023125"/>
    </source>
</evidence>
<name>A0A1I0SBH4_9BACT</name>
<reference evidence="6" key="1">
    <citation type="submission" date="2016-10" db="EMBL/GenBank/DDBJ databases">
        <authorList>
            <person name="Varghese N."/>
            <person name="Submissions S."/>
        </authorList>
    </citation>
    <scope>NUCLEOTIDE SEQUENCE [LARGE SCALE GENOMIC DNA]</scope>
    <source>
        <strain evidence="6">DSM 3695</strain>
    </source>
</reference>
<dbReference type="Pfam" id="PF20240">
    <property type="entry name" value="DUF6597"/>
    <property type="match status" value="1"/>
</dbReference>
<dbReference type="EMBL" id="FOJG01000002">
    <property type="protein sequence ID" value="SEW54038.1"/>
    <property type="molecule type" value="Genomic_DNA"/>
</dbReference>
<organism evidence="5 6">
    <name type="scientific">Chitinophaga arvensicola</name>
    <dbReference type="NCBI Taxonomy" id="29529"/>
    <lineage>
        <taxon>Bacteria</taxon>
        <taxon>Pseudomonadati</taxon>
        <taxon>Bacteroidota</taxon>
        <taxon>Chitinophagia</taxon>
        <taxon>Chitinophagales</taxon>
        <taxon>Chitinophagaceae</taxon>
        <taxon>Chitinophaga</taxon>
    </lineage>
</organism>
<dbReference type="PANTHER" id="PTHR43280:SF2">
    <property type="entry name" value="HTH-TYPE TRANSCRIPTIONAL REGULATOR EXSA"/>
    <property type="match status" value="1"/>
</dbReference>
<dbReference type="Gene3D" id="1.10.10.60">
    <property type="entry name" value="Homeodomain-like"/>
    <property type="match status" value="1"/>
</dbReference>
<keyword evidence="6" id="KW-1185">Reference proteome</keyword>
<dbReference type="AlphaFoldDB" id="A0A1I0SBH4"/>
<evidence type="ECO:0000313" key="6">
    <source>
        <dbReference type="Proteomes" id="UP000199310"/>
    </source>
</evidence>
<keyword evidence="1" id="KW-0805">Transcription regulation</keyword>